<protein>
    <submittedName>
        <fullName evidence="2">Uncharacterized protein</fullName>
    </submittedName>
</protein>
<name>A0A1J5PR92_9ZZZZ</name>
<proteinExistence type="predicted"/>
<comment type="caution">
    <text evidence="2">The sequence shown here is derived from an EMBL/GenBank/DDBJ whole genome shotgun (WGS) entry which is preliminary data.</text>
</comment>
<dbReference type="EMBL" id="MLJW01006836">
    <property type="protein sequence ID" value="OIQ66101.1"/>
    <property type="molecule type" value="Genomic_DNA"/>
</dbReference>
<feature type="compositionally biased region" description="Basic and acidic residues" evidence="1">
    <location>
        <begin position="107"/>
        <end position="126"/>
    </location>
</feature>
<feature type="compositionally biased region" description="Polar residues" evidence="1">
    <location>
        <begin position="135"/>
        <end position="151"/>
    </location>
</feature>
<accession>A0A1J5PR92</accession>
<sequence>MDPRRLDAVDGADGAGKFAFKGAQMIDVLDEARGAECVRFVKNLVTDAAALGQAAFGQFHPQPRDLVLRHHDHGAVVANFEGNGLAFQVLDDCGRVLHAEVCKEGGHLRRGDAHDDKREETDQRGCHRDHRHQPRSAQSPQEAYETLQNQPSLRFGSKSRLGNYCLWDGFDMVNDG</sequence>
<dbReference type="AlphaFoldDB" id="A0A1J5PR92"/>
<reference evidence="2" key="1">
    <citation type="submission" date="2016-10" db="EMBL/GenBank/DDBJ databases">
        <title>Sequence of Gallionella enrichment culture.</title>
        <authorList>
            <person name="Poehlein A."/>
            <person name="Muehling M."/>
            <person name="Daniel R."/>
        </authorList>
    </citation>
    <scope>NUCLEOTIDE SEQUENCE</scope>
</reference>
<gene>
    <name evidence="2" type="ORF">GALL_523330</name>
</gene>
<feature type="region of interest" description="Disordered" evidence="1">
    <location>
        <begin position="107"/>
        <end position="151"/>
    </location>
</feature>
<evidence type="ECO:0000313" key="2">
    <source>
        <dbReference type="EMBL" id="OIQ66101.1"/>
    </source>
</evidence>
<evidence type="ECO:0000256" key="1">
    <source>
        <dbReference type="SAM" id="MobiDB-lite"/>
    </source>
</evidence>
<organism evidence="2">
    <name type="scientific">mine drainage metagenome</name>
    <dbReference type="NCBI Taxonomy" id="410659"/>
    <lineage>
        <taxon>unclassified sequences</taxon>
        <taxon>metagenomes</taxon>
        <taxon>ecological metagenomes</taxon>
    </lineage>
</organism>